<organism evidence="2 3">
    <name type="scientific">Actinomadura mexicana</name>
    <dbReference type="NCBI Taxonomy" id="134959"/>
    <lineage>
        <taxon>Bacteria</taxon>
        <taxon>Bacillati</taxon>
        <taxon>Actinomycetota</taxon>
        <taxon>Actinomycetes</taxon>
        <taxon>Streptosporangiales</taxon>
        <taxon>Thermomonosporaceae</taxon>
        <taxon>Actinomadura</taxon>
    </lineage>
</organism>
<evidence type="ECO:0000313" key="2">
    <source>
        <dbReference type="EMBL" id="SNR52454.1"/>
    </source>
</evidence>
<evidence type="ECO:0000259" key="1">
    <source>
        <dbReference type="Pfam" id="PF19054"/>
    </source>
</evidence>
<dbReference type="Proteomes" id="UP000198420">
    <property type="component" value="Unassembled WGS sequence"/>
</dbReference>
<name>A0A238X1Z2_9ACTN</name>
<proteinExistence type="predicted"/>
<dbReference type="Pfam" id="PF19054">
    <property type="entry name" value="DUF5753"/>
    <property type="match status" value="1"/>
</dbReference>
<sequence>MAEQIDHLICLAQLPHVQIRVIPFSRITPVALVGLLSFEREADLLYFETGSVGQLVDREDDDPQRIDNSLAREQLQRRNRR</sequence>
<keyword evidence="3" id="KW-1185">Reference proteome</keyword>
<dbReference type="RefSeq" id="WP_425427300.1">
    <property type="nucleotide sequence ID" value="NZ_FZNP01000003.1"/>
</dbReference>
<accession>A0A238X1Z2</accession>
<protein>
    <recommendedName>
        <fullName evidence="1">DUF5753 domain-containing protein</fullName>
    </recommendedName>
</protein>
<evidence type="ECO:0000313" key="3">
    <source>
        <dbReference type="Proteomes" id="UP000198420"/>
    </source>
</evidence>
<reference evidence="3" key="1">
    <citation type="submission" date="2017-06" db="EMBL/GenBank/DDBJ databases">
        <authorList>
            <person name="Varghese N."/>
            <person name="Submissions S."/>
        </authorList>
    </citation>
    <scope>NUCLEOTIDE SEQUENCE [LARGE SCALE GENOMIC DNA]</scope>
    <source>
        <strain evidence="3">DSM 44485</strain>
    </source>
</reference>
<dbReference type="EMBL" id="FZNP01000003">
    <property type="protein sequence ID" value="SNR52454.1"/>
    <property type="molecule type" value="Genomic_DNA"/>
</dbReference>
<gene>
    <name evidence="2" type="ORF">SAMN06265355_103555</name>
</gene>
<dbReference type="InterPro" id="IPR043917">
    <property type="entry name" value="DUF5753"/>
</dbReference>
<feature type="domain" description="DUF5753" evidence="1">
    <location>
        <begin position="1"/>
        <end position="61"/>
    </location>
</feature>
<dbReference type="AlphaFoldDB" id="A0A238X1Z2"/>